<feature type="domain" description="GH64" evidence="2">
    <location>
        <begin position="191"/>
        <end position="547"/>
    </location>
</feature>
<dbReference type="InParanoid" id="E5AFH8"/>
<proteinExistence type="predicted"/>
<dbReference type="InterPro" id="IPR037176">
    <property type="entry name" value="Osmotin/thaumatin-like_sf"/>
</dbReference>
<dbReference type="Gene3D" id="2.60.110.10">
    <property type="entry name" value="Thaumatin"/>
    <property type="match status" value="1"/>
</dbReference>
<dbReference type="eggNOG" id="ENOG502R3TN">
    <property type="taxonomic scope" value="Eukaryota"/>
</dbReference>
<dbReference type="OMA" id="FCEFTWN"/>
<evidence type="ECO:0000256" key="1">
    <source>
        <dbReference type="SAM" id="MobiDB-lite"/>
    </source>
</evidence>
<reference evidence="4" key="1">
    <citation type="journal article" date="2011" name="Nat. Commun.">
        <title>Effector diversification within compartments of the Leptosphaeria maculans genome affected by Repeat-Induced Point mutations.</title>
        <authorList>
            <person name="Rouxel T."/>
            <person name="Grandaubert J."/>
            <person name="Hane J.K."/>
            <person name="Hoede C."/>
            <person name="van de Wouw A.P."/>
            <person name="Couloux A."/>
            <person name="Dominguez V."/>
            <person name="Anthouard V."/>
            <person name="Bally P."/>
            <person name="Bourras S."/>
            <person name="Cozijnsen A.J."/>
            <person name="Ciuffetti L.M."/>
            <person name="Degrave A."/>
            <person name="Dilmaghani A."/>
            <person name="Duret L."/>
            <person name="Fudal I."/>
            <person name="Goodwin S.B."/>
            <person name="Gout L."/>
            <person name="Glaser N."/>
            <person name="Linglin J."/>
            <person name="Kema G.H.J."/>
            <person name="Lapalu N."/>
            <person name="Lawrence C.B."/>
            <person name="May K."/>
            <person name="Meyer M."/>
            <person name="Ollivier B."/>
            <person name="Poulain J."/>
            <person name="Schoch C.L."/>
            <person name="Simon A."/>
            <person name="Spatafora J.W."/>
            <person name="Stachowiak A."/>
            <person name="Turgeon B.G."/>
            <person name="Tyler B.M."/>
            <person name="Vincent D."/>
            <person name="Weissenbach J."/>
            <person name="Amselem J."/>
            <person name="Quesneville H."/>
            <person name="Oliver R.P."/>
            <person name="Wincker P."/>
            <person name="Balesdent M.-H."/>
            <person name="Howlett B.J."/>
        </authorList>
    </citation>
    <scope>NUCLEOTIDE SEQUENCE [LARGE SCALE GENOMIC DNA]</scope>
    <source>
        <strain evidence="4">JN3 / isolate v23.1.3 / race Av1-4-5-6-7-8</strain>
    </source>
</reference>
<dbReference type="Pfam" id="PF16483">
    <property type="entry name" value="Glyco_hydro_64"/>
    <property type="match status" value="1"/>
</dbReference>
<dbReference type="PANTHER" id="PTHR38165:SF1">
    <property type="entry name" value="GLUCANASE B"/>
    <property type="match status" value="1"/>
</dbReference>
<evidence type="ECO:0000259" key="2">
    <source>
        <dbReference type="PROSITE" id="PS52006"/>
    </source>
</evidence>
<feature type="compositionally biased region" description="Pro residues" evidence="1">
    <location>
        <begin position="150"/>
        <end position="162"/>
    </location>
</feature>
<dbReference type="STRING" id="985895.E5AFH8"/>
<feature type="region of interest" description="Disordered" evidence="1">
    <location>
        <begin position="134"/>
        <end position="168"/>
    </location>
</feature>
<dbReference type="CAZy" id="GH64">
    <property type="family name" value="Glycoside Hydrolase Family 64"/>
</dbReference>
<dbReference type="InterPro" id="IPR037398">
    <property type="entry name" value="Glyco_hydro_64_fam"/>
</dbReference>
<dbReference type="CDD" id="cd09220">
    <property type="entry name" value="GH64-GluB-like"/>
    <property type="match status" value="1"/>
</dbReference>
<dbReference type="EMBL" id="FP929139">
    <property type="protein sequence ID" value="CBY01967.1"/>
    <property type="molecule type" value="Genomic_DNA"/>
</dbReference>
<dbReference type="HOGENOM" id="CLU_032886_1_1_1"/>
<dbReference type="PROSITE" id="PS52006">
    <property type="entry name" value="GH64"/>
    <property type="match status" value="1"/>
</dbReference>
<dbReference type="OrthoDB" id="10058186at2759"/>
<gene>
    <name evidence="3" type="ORF">LEMA_P007540.1</name>
</gene>
<dbReference type="InterPro" id="IPR032477">
    <property type="entry name" value="Glyco_hydro_64"/>
</dbReference>
<sequence>MGKPLEKHGEIELQHSKCPTSKGTIYVTLALRIKLLRESYPLMPTQKIPKVIDYYHKMHPATHLTHLTHPTISRLAGSKSAHWHLRLRLRLWALGHPSSLSLRLSLVFSAHTGSSAPFRDISMKSFKRFVDKRRQSFQKNKRQASNSAPVPAPAPAPIPTPAPVDAQAAPNVEERAAAPEDQQQVLAEAASGTLQIALQNKTNSGDVYAYITGLALERNNTPLFVQADGQNIYYPASPQEIQQPLQADVAIRLGAPGNTVNVRIPKIAGGRIWFSIGARLTFKLNPGPAVVEPSVTNPSDPNYNIDWTFCEFTYNDAQLFANISYVDFINIPISLSLTGTSGNTQTVPGMGPDGLQRIVNELRTQAQRDGRPWDQLIYESNGRPLRVLSPNNLMVGNENAWGNYWDGYIQAVWNKYRNENLTINTQAAAGNLTGRVQGEELQLGEAGNFGRPSARDIFTCSTGPFATGSNQARNAVIPRLAAAFNRSILLNTPGNQFPNGSDPSKYYQDVTTNHYSRIVHQVQRDGRGYAFPYDDVVPDGGRDVAGTVFDGSPQLFTVAVGGN</sequence>
<keyword evidence="4" id="KW-1185">Reference proteome</keyword>
<protein>
    <submittedName>
        <fullName evidence="3">Predicted protein</fullName>
    </submittedName>
</protein>
<dbReference type="PANTHER" id="PTHR38165">
    <property type="match status" value="1"/>
</dbReference>
<accession>E5AFH8</accession>
<dbReference type="GeneID" id="13286472"/>
<dbReference type="VEuPathDB" id="FungiDB:LEMA_P007540.1"/>
<organism evidence="3 4">
    <name type="scientific">Leptosphaeria maculans (strain JN3 / isolate v23.1.3 / race Av1-4-5-6-7-8)</name>
    <name type="common">Blackleg fungus</name>
    <name type="synonym">Phoma lingam</name>
    <dbReference type="NCBI Taxonomy" id="985895"/>
    <lineage>
        <taxon>Eukaryota</taxon>
        <taxon>Fungi</taxon>
        <taxon>Dikarya</taxon>
        <taxon>Ascomycota</taxon>
        <taxon>Pezizomycotina</taxon>
        <taxon>Dothideomycetes</taxon>
        <taxon>Pleosporomycetidae</taxon>
        <taxon>Pleosporales</taxon>
        <taxon>Pleosporineae</taxon>
        <taxon>Leptosphaeriaceae</taxon>
        <taxon>Plenodomus</taxon>
        <taxon>Plenodomus lingam/Leptosphaeria maculans species complex</taxon>
    </lineage>
</organism>
<dbReference type="Gene3D" id="3.30.920.50">
    <property type="entry name" value="Beta-1,3-glucanase, C-terminal domain"/>
    <property type="match status" value="1"/>
</dbReference>
<evidence type="ECO:0000313" key="3">
    <source>
        <dbReference type="EMBL" id="CBY01967.1"/>
    </source>
</evidence>
<dbReference type="AlphaFoldDB" id="E5AFH8"/>
<dbReference type="InterPro" id="IPR042517">
    <property type="entry name" value="Glyco_hydro_64_N_2"/>
</dbReference>
<evidence type="ECO:0000313" key="4">
    <source>
        <dbReference type="Proteomes" id="UP000002668"/>
    </source>
</evidence>
<name>E5AFH8_LEPMJ</name>
<dbReference type="Proteomes" id="UP000002668">
    <property type="component" value="Genome"/>
</dbReference>